<keyword evidence="2" id="KW-1185">Reference proteome</keyword>
<evidence type="ECO:0000313" key="1">
    <source>
        <dbReference type="EMBL" id="WXL23872.1"/>
    </source>
</evidence>
<dbReference type="InterPro" id="IPR014858">
    <property type="entry name" value="BrxB"/>
</dbReference>
<reference evidence="1 2" key="1">
    <citation type="submission" date="2024-03" db="EMBL/GenBank/DDBJ databases">
        <title>Complete genome of BD2.</title>
        <authorList>
            <person name="Cao G."/>
        </authorList>
    </citation>
    <scope>NUCLEOTIDE SEQUENCE [LARGE SCALE GENOMIC DNA]</scope>
    <source>
        <strain evidence="1 2">BD2</strain>
    </source>
</reference>
<sequence>MSSLKADFNELIERIRQGREFGHASFEPIFYLVFHPEQILEVKRQQPAWEARLRNEGWDVHTFSIAEEIADILGKAPLRKIWLAADQRAPQSWEKTNASLANAIANGALQDRLEAKLATLEDKPKAILLVSDLEALHPFMRIGVIEGKLQGKFHVPTVFFYPGVRTGKTRLKFLGFYPEDGNYRSVHVGG</sequence>
<protein>
    <submittedName>
        <fullName evidence="1">BREX protein BrxB domain-containing protein</fullName>
    </submittedName>
</protein>
<dbReference type="Proteomes" id="UP001476583">
    <property type="component" value="Chromosome"/>
</dbReference>
<dbReference type="Pfam" id="PF08747">
    <property type="entry name" value="BrxB"/>
    <property type="match status" value="1"/>
</dbReference>
<gene>
    <name evidence="1" type="ORF">WG219_10930</name>
</gene>
<name>A0ABZ2RB63_ECTME</name>
<dbReference type="EMBL" id="CP148074">
    <property type="protein sequence ID" value="WXL23872.1"/>
    <property type="molecule type" value="Genomic_DNA"/>
</dbReference>
<accession>A0ABZ2RB63</accession>
<evidence type="ECO:0000313" key="2">
    <source>
        <dbReference type="Proteomes" id="UP001476583"/>
    </source>
</evidence>
<proteinExistence type="predicted"/>
<organism evidence="1 2">
    <name type="scientific">Ectopseudomonas mendocina</name>
    <name type="common">Pseudomonas mendocina</name>
    <dbReference type="NCBI Taxonomy" id="300"/>
    <lineage>
        <taxon>Bacteria</taxon>
        <taxon>Pseudomonadati</taxon>
        <taxon>Pseudomonadota</taxon>
        <taxon>Gammaproteobacteria</taxon>
        <taxon>Pseudomonadales</taxon>
        <taxon>Pseudomonadaceae</taxon>
        <taxon>Ectopseudomonas</taxon>
    </lineage>
</organism>